<dbReference type="Pfam" id="PF01075">
    <property type="entry name" value="Glyco_transf_9"/>
    <property type="match status" value="1"/>
</dbReference>
<keyword evidence="1" id="KW-0328">Glycosyltransferase</keyword>
<evidence type="ECO:0000313" key="3">
    <source>
        <dbReference type="EMBL" id="CAH0528968.1"/>
    </source>
</evidence>
<dbReference type="CDD" id="cd03789">
    <property type="entry name" value="GT9_LPS_heptosyltransferase"/>
    <property type="match status" value="1"/>
</dbReference>
<evidence type="ECO:0000256" key="1">
    <source>
        <dbReference type="ARBA" id="ARBA00022676"/>
    </source>
</evidence>
<dbReference type="Proteomes" id="UP000838160">
    <property type="component" value="Unassembled WGS sequence"/>
</dbReference>
<comment type="caution">
    <text evidence="3">The sequence shown here is derived from an EMBL/GenBank/DDBJ whole genome shotgun (WGS) entry which is preliminary data.</text>
</comment>
<dbReference type="InterPro" id="IPR002201">
    <property type="entry name" value="Glyco_trans_9"/>
</dbReference>
<sequence>MSNEKNYKKILLLANHCIGDSLFVTTFSRSLRARYPDAQIDVLVDTRGKMVFSTNPDVSNVISLSRRPNVKECLGVLREYGRYDLVVNERQNDRPTLYSFLFGRERLGVLPKPPAVAKFRRKINTHAIFEHGNREHRMSRMARMLEAINVPVVPKLVSPYEAIPESVLAKLPKKYLVIHTPASNEIKQWSVDYWVETIKQLIAAGYNLVLTGAPGGRDAKIVGEIVGEIASQYGEHPQLFNLIGELTLAQTSALIKASMGFVGTDSGPGHLASSYNVPIISIISVAAASEWSPWPYEHPIDGNKNLWSNRIPVKQVIGNVTVLQSDRDCVPCSGNSCKISDDLHSPCLNDITPQRVVAAVLDAVPLENH</sequence>
<dbReference type="InterPro" id="IPR051199">
    <property type="entry name" value="LPS_LOS_Heptosyltrfase"/>
</dbReference>
<gene>
    <name evidence="3" type="ORF">VHP8226_02983</name>
</gene>
<evidence type="ECO:0000256" key="2">
    <source>
        <dbReference type="ARBA" id="ARBA00022679"/>
    </source>
</evidence>
<dbReference type="SUPFAM" id="SSF53756">
    <property type="entry name" value="UDP-Glycosyltransferase/glycogen phosphorylase"/>
    <property type="match status" value="1"/>
</dbReference>
<evidence type="ECO:0000313" key="4">
    <source>
        <dbReference type="Proteomes" id="UP000838160"/>
    </source>
</evidence>
<dbReference type="RefSeq" id="WP_237485840.1">
    <property type="nucleotide sequence ID" value="NZ_CAKLCM010000003.1"/>
</dbReference>
<protein>
    <submittedName>
        <fullName evidence="3">Uncharacterized protein</fullName>
    </submittedName>
</protein>
<keyword evidence="4" id="KW-1185">Reference proteome</keyword>
<name>A0ABM8ZL42_9VIBR</name>
<reference evidence="3" key="1">
    <citation type="submission" date="2021-12" db="EMBL/GenBank/DDBJ databases">
        <authorList>
            <person name="Rodrigo-Torres L."/>
            <person name="Arahal R. D."/>
            <person name="Lucena T."/>
        </authorList>
    </citation>
    <scope>NUCLEOTIDE SEQUENCE</scope>
    <source>
        <strain evidence="3">CECT 8226</strain>
    </source>
</reference>
<proteinExistence type="predicted"/>
<accession>A0ABM8ZL42</accession>
<keyword evidence="2" id="KW-0808">Transferase</keyword>
<dbReference type="Gene3D" id="3.40.50.2000">
    <property type="entry name" value="Glycogen Phosphorylase B"/>
    <property type="match status" value="2"/>
</dbReference>
<dbReference type="EMBL" id="CAKLCM010000003">
    <property type="protein sequence ID" value="CAH0528968.1"/>
    <property type="molecule type" value="Genomic_DNA"/>
</dbReference>
<dbReference type="PANTHER" id="PTHR30160">
    <property type="entry name" value="TETRAACYLDISACCHARIDE 4'-KINASE-RELATED"/>
    <property type="match status" value="1"/>
</dbReference>
<organism evidence="3 4">
    <name type="scientific">Vibrio hippocampi</name>
    <dbReference type="NCBI Taxonomy" id="654686"/>
    <lineage>
        <taxon>Bacteria</taxon>
        <taxon>Pseudomonadati</taxon>
        <taxon>Pseudomonadota</taxon>
        <taxon>Gammaproteobacteria</taxon>
        <taxon>Vibrionales</taxon>
        <taxon>Vibrionaceae</taxon>
        <taxon>Vibrio</taxon>
    </lineage>
</organism>